<reference evidence="1 2" key="1">
    <citation type="submission" date="2024-01" db="EMBL/GenBank/DDBJ databases">
        <title>Genome assemblies of Stephania.</title>
        <authorList>
            <person name="Yang L."/>
        </authorList>
    </citation>
    <scope>NUCLEOTIDE SEQUENCE [LARGE SCALE GENOMIC DNA]</scope>
    <source>
        <strain evidence="1">YNDBR</strain>
        <tissue evidence="1">Leaf</tissue>
    </source>
</reference>
<name>A0AAP0LJQ0_9MAGN</name>
<accession>A0AAP0LJQ0</accession>
<gene>
    <name evidence="1" type="ORF">Syun_001584</name>
</gene>
<dbReference type="PANTHER" id="PTHR46250">
    <property type="entry name" value="MYB/SANT-LIKE DNA-BINDING DOMAIN PROTEIN-RELATED"/>
    <property type="match status" value="1"/>
</dbReference>
<dbReference type="Proteomes" id="UP001420932">
    <property type="component" value="Unassembled WGS sequence"/>
</dbReference>
<evidence type="ECO:0000313" key="1">
    <source>
        <dbReference type="EMBL" id="KAK9169444.1"/>
    </source>
</evidence>
<dbReference type="PANTHER" id="PTHR46250:SF17">
    <property type="entry name" value="MYB_SANT-LIKE DOMAIN-CONTAINING PROTEIN"/>
    <property type="match status" value="1"/>
</dbReference>
<comment type="caution">
    <text evidence="1">The sequence shown here is derived from an EMBL/GenBank/DDBJ whole genome shotgun (WGS) entry which is preliminary data.</text>
</comment>
<sequence length="173" mass="19386">MGQSDSQQARICSGGSFQLPRKTLNTSTRQSKLLQQCGCYNREKKGRGKQGVHVNLGMKTRVKTPMHLDEGGAMLRMLPLSMTLLQMVASGMYKCDNGFKPGYLNHLEKALKITCLNSGIKARPHIESRQKCLNKEWFIINDMICGIRHGTSGLALTRLLIWSLLPMMYGKIT</sequence>
<evidence type="ECO:0000313" key="2">
    <source>
        <dbReference type="Proteomes" id="UP001420932"/>
    </source>
</evidence>
<proteinExistence type="predicted"/>
<protein>
    <submittedName>
        <fullName evidence="1">Uncharacterized protein</fullName>
    </submittedName>
</protein>
<organism evidence="1 2">
    <name type="scientific">Stephania yunnanensis</name>
    <dbReference type="NCBI Taxonomy" id="152371"/>
    <lineage>
        <taxon>Eukaryota</taxon>
        <taxon>Viridiplantae</taxon>
        <taxon>Streptophyta</taxon>
        <taxon>Embryophyta</taxon>
        <taxon>Tracheophyta</taxon>
        <taxon>Spermatophyta</taxon>
        <taxon>Magnoliopsida</taxon>
        <taxon>Ranunculales</taxon>
        <taxon>Menispermaceae</taxon>
        <taxon>Menispermoideae</taxon>
        <taxon>Cissampelideae</taxon>
        <taxon>Stephania</taxon>
    </lineage>
</organism>
<dbReference type="EMBL" id="JBBNAF010000001">
    <property type="protein sequence ID" value="KAK9169444.1"/>
    <property type="molecule type" value="Genomic_DNA"/>
</dbReference>
<dbReference type="AlphaFoldDB" id="A0AAP0LJQ0"/>
<keyword evidence="2" id="KW-1185">Reference proteome</keyword>